<evidence type="ECO:0000313" key="2">
    <source>
        <dbReference type="Proteomes" id="UP000824890"/>
    </source>
</evidence>
<organism evidence="1 2">
    <name type="scientific">Brassica napus</name>
    <name type="common">Rape</name>
    <dbReference type="NCBI Taxonomy" id="3708"/>
    <lineage>
        <taxon>Eukaryota</taxon>
        <taxon>Viridiplantae</taxon>
        <taxon>Streptophyta</taxon>
        <taxon>Embryophyta</taxon>
        <taxon>Tracheophyta</taxon>
        <taxon>Spermatophyta</taxon>
        <taxon>Magnoliopsida</taxon>
        <taxon>eudicotyledons</taxon>
        <taxon>Gunneridae</taxon>
        <taxon>Pentapetalae</taxon>
        <taxon>rosids</taxon>
        <taxon>malvids</taxon>
        <taxon>Brassicales</taxon>
        <taxon>Brassicaceae</taxon>
        <taxon>Brassiceae</taxon>
        <taxon>Brassica</taxon>
    </lineage>
</organism>
<keyword evidence="2" id="KW-1185">Reference proteome</keyword>
<comment type="caution">
    <text evidence="1">The sequence shown here is derived from an EMBL/GenBank/DDBJ whole genome shotgun (WGS) entry which is preliminary data.</text>
</comment>
<proteinExistence type="predicted"/>
<accession>A0ABQ8D9T4</accession>
<feature type="non-terminal residue" evidence="1">
    <location>
        <position position="1"/>
    </location>
</feature>
<dbReference type="Proteomes" id="UP000824890">
    <property type="component" value="Unassembled WGS sequence"/>
</dbReference>
<gene>
    <name evidence="1" type="ORF">HID58_018421</name>
</gene>
<dbReference type="EMBL" id="JAGKQM010000005">
    <property type="protein sequence ID" value="KAH0926165.1"/>
    <property type="molecule type" value="Genomic_DNA"/>
</dbReference>
<reference evidence="1 2" key="1">
    <citation type="submission" date="2021-05" db="EMBL/GenBank/DDBJ databases">
        <title>Genome Assembly of Synthetic Allotetraploid Brassica napus Reveals Homoeologous Exchanges between Subgenomes.</title>
        <authorList>
            <person name="Davis J.T."/>
        </authorList>
    </citation>
    <scope>NUCLEOTIDE SEQUENCE [LARGE SCALE GENOMIC DNA]</scope>
    <source>
        <strain evidence="2">cv. Da-Ae</strain>
        <tissue evidence="1">Seedling</tissue>
    </source>
</reference>
<name>A0ABQ8D9T4_BRANA</name>
<evidence type="ECO:0000313" key="1">
    <source>
        <dbReference type="EMBL" id="KAH0926165.1"/>
    </source>
</evidence>
<protein>
    <submittedName>
        <fullName evidence="1">Uncharacterized protein</fullName>
    </submittedName>
</protein>
<sequence length="94" mass="10464">IIDQAVVLLADGQNSFVSLLQVLEWQLSPICQLLCVCVKNHFSAFKNESWSEYFSMVGHSKLKYPSRGHFNCCAIPGTSSDIGYVVLGSTIFLY</sequence>